<evidence type="ECO:0000313" key="1">
    <source>
        <dbReference type="EMBL" id="KAF2624537.1"/>
    </source>
</evidence>
<name>A0ACB6RTC9_9PLEO</name>
<gene>
    <name evidence="1" type="ORF">BU25DRAFT_476264</name>
</gene>
<dbReference type="Proteomes" id="UP000799754">
    <property type="component" value="Unassembled WGS sequence"/>
</dbReference>
<sequence length="203" mass="22398">MQHADDCIGRVGKGQVQVDVDSACTSAIRRNLAISTSTPRTPRHCDVQINDEPQHNGSRTKSTVDVERIAIRTRAKRTSAAALRHPNVRFSQYAQRPRIVRPPTLPRGLCCILSSAQPERSAASWTGHHFHFSRTSDVDFHRSGSVPEAFLADTGLGQGGRHKIVSAQIYGLARQNAPLNTRTSYRESKPRAVLTAVPRLMTD</sequence>
<evidence type="ECO:0000313" key="2">
    <source>
        <dbReference type="Proteomes" id="UP000799754"/>
    </source>
</evidence>
<protein>
    <submittedName>
        <fullName evidence="1">Uncharacterized protein</fullName>
    </submittedName>
</protein>
<comment type="caution">
    <text evidence="1">The sequence shown here is derived from an EMBL/GenBank/DDBJ whole genome shotgun (WGS) entry which is preliminary data.</text>
</comment>
<organism evidence="1 2">
    <name type="scientific">Macroventuria anomochaeta</name>
    <dbReference type="NCBI Taxonomy" id="301207"/>
    <lineage>
        <taxon>Eukaryota</taxon>
        <taxon>Fungi</taxon>
        <taxon>Dikarya</taxon>
        <taxon>Ascomycota</taxon>
        <taxon>Pezizomycotina</taxon>
        <taxon>Dothideomycetes</taxon>
        <taxon>Pleosporomycetidae</taxon>
        <taxon>Pleosporales</taxon>
        <taxon>Pleosporineae</taxon>
        <taxon>Didymellaceae</taxon>
        <taxon>Macroventuria</taxon>
    </lineage>
</organism>
<dbReference type="EMBL" id="MU006730">
    <property type="protein sequence ID" value="KAF2624537.1"/>
    <property type="molecule type" value="Genomic_DNA"/>
</dbReference>
<keyword evidence="2" id="KW-1185">Reference proteome</keyword>
<accession>A0ACB6RTC9</accession>
<reference evidence="1" key="1">
    <citation type="journal article" date="2020" name="Stud. Mycol.">
        <title>101 Dothideomycetes genomes: a test case for predicting lifestyles and emergence of pathogens.</title>
        <authorList>
            <person name="Haridas S."/>
            <person name="Albert R."/>
            <person name="Binder M."/>
            <person name="Bloem J."/>
            <person name="Labutti K."/>
            <person name="Salamov A."/>
            <person name="Andreopoulos B."/>
            <person name="Baker S."/>
            <person name="Barry K."/>
            <person name="Bills G."/>
            <person name="Bluhm B."/>
            <person name="Cannon C."/>
            <person name="Castanera R."/>
            <person name="Culley D."/>
            <person name="Daum C."/>
            <person name="Ezra D."/>
            <person name="Gonzalez J."/>
            <person name="Henrissat B."/>
            <person name="Kuo A."/>
            <person name="Liang C."/>
            <person name="Lipzen A."/>
            <person name="Lutzoni F."/>
            <person name="Magnuson J."/>
            <person name="Mondo S."/>
            <person name="Nolan M."/>
            <person name="Ohm R."/>
            <person name="Pangilinan J."/>
            <person name="Park H.-J."/>
            <person name="Ramirez L."/>
            <person name="Alfaro M."/>
            <person name="Sun H."/>
            <person name="Tritt A."/>
            <person name="Yoshinaga Y."/>
            <person name="Zwiers L.-H."/>
            <person name="Turgeon B."/>
            <person name="Goodwin S."/>
            <person name="Spatafora J."/>
            <person name="Crous P."/>
            <person name="Grigoriev I."/>
        </authorList>
    </citation>
    <scope>NUCLEOTIDE SEQUENCE</scope>
    <source>
        <strain evidence="1">CBS 525.71</strain>
    </source>
</reference>
<proteinExistence type="predicted"/>